<organism evidence="2 3">
    <name type="scientific">Salix koriyanagi</name>
    <dbReference type="NCBI Taxonomy" id="2511006"/>
    <lineage>
        <taxon>Eukaryota</taxon>
        <taxon>Viridiplantae</taxon>
        <taxon>Streptophyta</taxon>
        <taxon>Embryophyta</taxon>
        <taxon>Tracheophyta</taxon>
        <taxon>Spermatophyta</taxon>
        <taxon>Magnoliopsida</taxon>
        <taxon>eudicotyledons</taxon>
        <taxon>Gunneridae</taxon>
        <taxon>Pentapetalae</taxon>
        <taxon>rosids</taxon>
        <taxon>fabids</taxon>
        <taxon>Malpighiales</taxon>
        <taxon>Salicaceae</taxon>
        <taxon>Saliceae</taxon>
        <taxon>Salix</taxon>
    </lineage>
</organism>
<accession>A0A9Q0X047</accession>
<keyword evidence="1" id="KW-1133">Transmembrane helix</keyword>
<protein>
    <submittedName>
        <fullName evidence="2">Uncharacterized protein</fullName>
    </submittedName>
</protein>
<feature type="transmembrane region" description="Helical" evidence="1">
    <location>
        <begin position="37"/>
        <end position="60"/>
    </location>
</feature>
<evidence type="ECO:0000313" key="2">
    <source>
        <dbReference type="EMBL" id="KAJ6775998.1"/>
    </source>
</evidence>
<dbReference type="Proteomes" id="UP001151752">
    <property type="component" value="Chromosome 16"/>
</dbReference>
<comment type="caution">
    <text evidence="2">The sequence shown here is derived from an EMBL/GenBank/DDBJ whole genome shotgun (WGS) entry which is preliminary data.</text>
</comment>
<keyword evidence="1" id="KW-0812">Transmembrane</keyword>
<dbReference type="EMBL" id="JAPFFM010000001">
    <property type="protein sequence ID" value="KAJ6775998.1"/>
    <property type="molecule type" value="Genomic_DNA"/>
</dbReference>
<feature type="transmembrane region" description="Helical" evidence="1">
    <location>
        <begin position="99"/>
        <end position="121"/>
    </location>
</feature>
<proteinExistence type="predicted"/>
<evidence type="ECO:0000313" key="3">
    <source>
        <dbReference type="Proteomes" id="UP001151752"/>
    </source>
</evidence>
<gene>
    <name evidence="2" type="ORF">OIU74_000228</name>
</gene>
<reference evidence="2" key="1">
    <citation type="submission" date="2022-11" db="EMBL/GenBank/DDBJ databases">
        <authorList>
            <person name="Hyden B.L."/>
            <person name="Feng K."/>
            <person name="Yates T."/>
            <person name="Jawdy S."/>
            <person name="Smart L.B."/>
            <person name="Muchero W."/>
        </authorList>
    </citation>
    <scope>NUCLEOTIDE SEQUENCE</scope>
    <source>
        <tissue evidence="2">Shoot tip</tissue>
    </source>
</reference>
<keyword evidence="3" id="KW-1185">Reference proteome</keyword>
<evidence type="ECO:0000256" key="1">
    <source>
        <dbReference type="SAM" id="Phobius"/>
    </source>
</evidence>
<name>A0A9Q0X047_9ROSI</name>
<keyword evidence="1" id="KW-0472">Membrane</keyword>
<sequence>MQLFDSTKHCFRSPDRSFKFIFQLDGIQLLIFCLRPIFVRGFAASLHLVLLLALFVSFVFNKLRVGGGGGDQGSKERFSNNKRSATFNWYTNGWSDDKLVTLLDFVLTALSWAALSVYLHIPVLQISYVGFSRNKCQDTLLEQPLLNGDSSSINGLESSKYRGGDSVNPLRKCWSFQYSHLLLDGSSYCFWQ</sequence>
<reference evidence="2" key="2">
    <citation type="journal article" date="2023" name="Int. J. Mol. Sci.">
        <title>De Novo Assembly and Annotation of 11 Diverse Shrub Willow (Salix) Genomes Reveals Novel Gene Organization in Sex-Linked Regions.</title>
        <authorList>
            <person name="Hyden B."/>
            <person name="Feng K."/>
            <person name="Yates T.B."/>
            <person name="Jawdy S."/>
            <person name="Cereghino C."/>
            <person name="Smart L.B."/>
            <person name="Muchero W."/>
        </authorList>
    </citation>
    <scope>NUCLEOTIDE SEQUENCE</scope>
    <source>
        <tissue evidence="2">Shoot tip</tissue>
    </source>
</reference>
<dbReference type="AlphaFoldDB" id="A0A9Q0X047"/>